<dbReference type="Proteomes" id="UP000036756">
    <property type="component" value="Unassembled WGS sequence"/>
</dbReference>
<accession>A0A0J8D8W6</accession>
<evidence type="ECO:0000313" key="2">
    <source>
        <dbReference type="Proteomes" id="UP000036756"/>
    </source>
</evidence>
<protein>
    <recommendedName>
        <fullName evidence="3">HTH cro/C1-type domain-containing protein</fullName>
    </recommendedName>
</protein>
<comment type="caution">
    <text evidence="1">The sequence shown here is derived from an EMBL/GenBank/DDBJ whole genome shotgun (WGS) entry which is preliminary data.</text>
</comment>
<dbReference type="EMBL" id="LFVU01000023">
    <property type="protein sequence ID" value="KMT22317.1"/>
    <property type="molecule type" value="Genomic_DNA"/>
</dbReference>
<dbReference type="Gene3D" id="1.10.260.40">
    <property type="entry name" value="lambda repressor-like DNA-binding domains"/>
    <property type="match status" value="1"/>
</dbReference>
<dbReference type="AlphaFoldDB" id="A0A0J8D8W6"/>
<proteinExistence type="predicted"/>
<sequence length="70" mass="7883">MNIGQLIDDELTKQGRIKKKIADKVGINPRSFISKTKNDTFSAEELLKLAVVLDIDLNSLKNKIAKEIEE</sequence>
<organism evidence="1 2">
    <name type="scientific">Clostridium cylindrosporum DSM 605</name>
    <dbReference type="NCBI Taxonomy" id="1121307"/>
    <lineage>
        <taxon>Bacteria</taxon>
        <taxon>Bacillati</taxon>
        <taxon>Bacillota</taxon>
        <taxon>Clostridia</taxon>
        <taxon>Eubacteriales</taxon>
        <taxon>Clostridiaceae</taxon>
        <taxon>Clostridium</taxon>
    </lineage>
</organism>
<reference evidence="1 2" key="1">
    <citation type="submission" date="2015-06" db="EMBL/GenBank/DDBJ databases">
        <title>Draft genome sequence of the purine-degrading Clostridium cylindrosporum HC-1 (DSM 605).</title>
        <authorList>
            <person name="Poehlein A."/>
            <person name="Schiel-Bengelsdorf B."/>
            <person name="Bengelsdorf F."/>
            <person name="Daniel R."/>
            <person name="Duerre P."/>
        </authorList>
    </citation>
    <scope>NUCLEOTIDE SEQUENCE [LARGE SCALE GENOMIC DNA]</scope>
    <source>
        <strain evidence="1 2">DSM 605</strain>
    </source>
</reference>
<dbReference type="OrthoDB" id="1697546at2"/>
<keyword evidence="2" id="KW-1185">Reference proteome</keyword>
<dbReference type="InterPro" id="IPR010982">
    <property type="entry name" value="Lambda_DNA-bd_dom_sf"/>
</dbReference>
<gene>
    <name evidence="1" type="ORF">CLCY_17c00110</name>
</gene>
<dbReference type="SUPFAM" id="SSF47413">
    <property type="entry name" value="lambda repressor-like DNA-binding domains"/>
    <property type="match status" value="1"/>
</dbReference>
<dbReference type="PATRIC" id="fig|1121307.3.peg.338"/>
<evidence type="ECO:0008006" key="3">
    <source>
        <dbReference type="Google" id="ProtNLM"/>
    </source>
</evidence>
<evidence type="ECO:0000313" key="1">
    <source>
        <dbReference type="EMBL" id="KMT22317.1"/>
    </source>
</evidence>
<dbReference type="RefSeq" id="WP_048570132.1">
    <property type="nucleotide sequence ID" value="NZ_LFVU01000023.1"/>
</dbReference>
<dbReference type="STRING" id="1121307.CLCY_17c00110"/>
<dbReference type="GO" id="GO:0003677">
    <property type="term" value="F:DNA binding"/>
    <property type="evidence" value="ECO:0007669"/>
    <property type="project" value="InterPro"/>
</dbReference>
<name>A0A0J8D8W6_CLOCY</name>